<accession>A0AAX3N0E5</accession>
<dbReference type="InterPro" id="IPR050807">
    <property type="entry name" value="TransReg_Diox_bact_type"/>
</dbReference>
<name>A0AAX3N0E5_9BACL</name>
<gene>
    <name evidence="3" type="ORF">PUW23_00355</name>
    <name evidence="4" type="ORF">PUW25_00355</name>
</gene>
<sequence>MENMHLARRIRAFRKLKGFTQQTLAEQSGISLAMLGMFERGTRKPTDEQLAVIAEALEITIAELQR</sequence>
<protein>
    <submittedName>
        <fullName evidence="3">Helix-turn-helix transcriptional regulator</fullName>
    </submittedName>
</protein>
<dbReference type="InterPro" id="IPR010982">
    <property type="entry name" value="Lambda_DNA-bd_dom_sf"/>
</dbReference>
<dbReference type="AlphaFoldDB" id="A0AAX3N0E5"/>
<dbReference type="SMART" id="SM00530">
    <property type="entry name" value="HTH_XRE"/>
    <property type="match status" value="1"/>
</dbReference>
<organism evidence="3 5">
    <name type="scientific">Paenibacillus urinalis</name>
    <dbReference type="NCBI Taxonomy" id="521520"/>
    <lineage>
        <taxon>Bacteria</taxon>
        <taxon>Bacillati</taxon>
        <taxon>Bacillota</taxon>
        <taxon>Bacilli</taxon>
        <taxon>Bacillales</taxon>
        <taxon>Paenibacillaceae</taxon>
        <taxon>Paenibacillus</taxon>
    </lineage>
</organism>
<dbReference type="CDD" id="cd00093">
    <property type="entry name" value="HTH_XRE"/>
    <property type="match status" value="1"/>
</dbReference>
<evidence type="ECO:0000313" key="3">
    <source>
        <dbReference type="EMBL" id="WDH82778.1"/>
    </source>
</evidence>
<dbReference type="EMBL" id="CP118101">
    <property type="protein sequence ID" value="WDH82778.1"/>
    <property type="molecule type" value="Genomic_DNA"/>
</dbReference>
<dbReference type="InterPro" id="IPR001387">
    <property type="entry name" value="Cro/C1-type_HTH"/>
</dbReference>
<dbReference type="PANTHER" id="PTHR46797">
    <property type="entry name" value="HTH-TYPE TRANSCRIPTIONAL REGULATOR"/>
    <property type="match status" value="1"/>
</dbReference>
<reference evidence="3 6" key="1">
    <citation type="submission" date="2023-02" db="EMBL/GenBank/DDBJ databases">
        <title>Pathogen: clinical or host-associated sample.</title>
        <authorList>
            <person name="Hergert J."/>
            <person name="Casey R."/>
            <person name="Wagner J."/>
            <person name="Young E.L."/>
            <person name="Oakeson K.F."/>
        </authorList>
    </citation>
    <scope>NUCLEOTIDE SEQUENCE</scope>
    <source>
        <strain evidence="4 6">2022CK-00829</strain>
        <strain evidence="3">2022CK-00830</strain>
    </source>
</reference>
<keyword evidence="1" id="KW-0238">DNA-binding</keyword>
<dbReference type="SUPFAM" id="SSF47413">
    <property type="entry name" value="lambda repressor-like DNA-binding domains"/>
    <property type="match status" value="1"/>
</dbReference>
<dbReference type="GO" id="GO:0003677">
    <property type="term" value="F:DNA binding"/>
    <property type="evidence" value="ECO:0007669"/>
    <property type="project" value="UniProtKB-KW"/>
</dbReference>
<evidence type="ECO:0000259" key="2">
    <source>
        <dbReference type="PROSITE" id="PS50943"/>
    </source>
</evidence>
<dbReference type="Proteomes" id="UP001220962">
    <property type="component" value="Chromosome"/>
</dbReference>
<dbReference type="Gene3D" id="1.10.260.40">
    <property type="entry name" value="lambda repressor-like DNA-binding domains"/>
    <property type="match status" value="1"/>
</dbReference>
<dbReference type="PROSITE" id="PS50943">
    <property type="entry name" value="HTH_CROC1"/>
    <property type="match status" value="1"/>
</dbReference>
<dbReference type="EMBL" id="CP118108">
    <property type="protein sequence ID" value="WDI02522.1"/>
    <property type="molecule type" value="Genomic_DNA"/>
</dbReference>
<dbReference type="GO" id="GO:0003700">
    <property type="term" value="F:DNA-binding transcription factor activity"/>
    <property type="evidence" value="ECO:0007669"/>
    <property type="project" value="TreeGrafter"/>
</dbReference>
<evidence type="ECO:0000313" key="6">
    <source>
        <dbReference type="Proteomes" id="UP001221519"/>
    </source>
</evidence>
<evidence type="ECO:0000313" key="5">
    <source>
        <dbReference type="Proteomes" id="UP001220962"/>
    </source>
</evidence>
<feature type="domain" description="HTH cro/C1-type" evidence="2">
    <location>
        <begin position="10"/>
        <end position="64"/>
    </location>
</feature>
<evidence type="ECO:0000256" key="1">
    <source>
        <dbReference type="ARBA" id="ARBA00023125"/>
    </source>
</evidence>
<dbReference type="Proteomes" id="UP001221519">
    <property type="component" value="Chromosome"/>
</dbReference>
<dbReference type="GO" id="GO:0005829">
    <property type="term" value="C:cytosol"/>
    <property type="evidence" value="ECO:0007669"/>
    <property type="project" value="TreeGrafter"/>
</dbReference>
<keyword evidence="6" id="KW-1185">Reference proteome</keyword>
<proteinExistence type="predicted"/>
<dbReference type="PANTHER" id="PTHR46797:SF1">
    <property type="entry name" value="METHYLPHOSPHONATE SYNTHASE"/>
    <property type="match status" value="1"/>
</dbReference>
<evidence type="ECO:0000313" key="4">
    <source>
        <dbReference type="EMBL" id="WDI02522.1"/>
    </source>
</evidence>
<dbReference type="Pfam" id="PF01381">
    <property type="entry name" value="HTH_3"/>
    <property type="match status" value="1"/>
</dbReference>